<protein>
    <submittedName>
        <fullName evidence="3">Glycosyl transferase</fullName>
    </submittedName>
</protein>
<evidence type="ECO:0000313" key="3">
    <source>
        <dbReference type="EMBL" id="OIN60778.1"/>
    </source>
</evidence>
<dbReference type="InterPro" id="IPR002201">
    <property type="entry name" value="Glyco_trans_9"/>
</dbReference>
<dbReference type="GO" id="GO:0009244">
    <property type="term" value="P:lipopolysaccharide core region biosynthetic process"/>
    <property type="evidence" value="ECO:0007669"/>
    <property type="project" value="TreeGrafter"/>
</dbReference>
<dbReference type="EMBL" id="MORL01000001">
    <property type="protein sequence ID" value="OIN60778.1"/>
    <property type="molecule type" value="Genomic_DNA"/>
</dbReference>
<gene>
    <name evidence="3" type="ORF">BLX24_01380</name>
</gene>
<dbReference type="RefSeq" id="WP_071501282.1">
    <property type="nucleotide sequence ID" value="NZ_MORL01000001.1"/>
</dbReference>
<dbReference type="OrthoDB" id="642366at2"/>
<evidence type="ECO:0000256" key="2">
    <source>
        <dbReference type="ARBA" id="ARBA00022679"/>
    </source>
</evidence>
<dbReference type="InterPro" id="IPR051199">
    <property type="entry name" value="LPS_LOS_Heptosyltrfase"/>
</dbReference>
<sequence>MFAWPRTKALWIHRYNKYTHIIGTYFSFWRKYTQLRSLKATLQGRPIIAIVLSEQMGDIIACEPVIREVRRRYPDAWLIWFVRQAYVDLVKYHPDLNGHLIEKCPGERVKLINSGVFDHVFNMHLSHRKCKYCIEDPVNPVAEKLHINYSNYYFHGNLLHSFSLAAGLPALDDQPVMHIPTNVQAKISRLNIPKDAIVIHCQSSHAPRDWQPDNWNKLVRWMLATYPNTVIEVGLTPIVQLNDPRFINLCGQLSLLETAEVIRRARLFIGIDSGPAHMANAGGTDGIIMLGQLFDFVDYMPYSGRYQHGDGVTILNQLGHPCADMPFEWVQEAVVNRLAEPKLV</sequence>
<evidence type="ECO:0000313" key="4">
    <source>
        <dbReference type="Proteomes" id="UP000181790"/>
    </source>
</evidence>
<dbReference type="CDD" id="cd03789">
    <property type="entry name" value="GT9_LPS_heptosyltransferase"/>
    <property type="match status" value="1"/>
</dbReference>
<name>A0A1S2VS68_9BACT</name>
<accession>A0A1S2VS68</accession>
<dbReference type="GO" id="GO:0005829">
    <property type="term" value="C:cytosol"/>
    <property type="evidence" value="ECO:0007669"/>
    <property type="project" value="TreeGrafter"/>
</dbReference>
<dbReference type="SUPFAM" id="SSF53756">
    <property type="entry name" value="UDP-Glycosyltransferase/glycogen phosphorylase"/>
    <property type="match status" value="1"/>
</dbReference>
<keyword evidence="2 3" id="KW-0808">Transferase</keyword>
<evidence type="ECO:0000256" key="1">
    <source>
        <dbReference type="ARBA" id="ARBA00022676"/>
    </source>
</evidence>
<comment type="caution">
    <text evidence="3">The sequence shown here is derived from an EMBL/GenBank/DDBJ whole genome shotgun (WGS) entry which is preliminary data.</text>
</comment>
<dbReference type="PANTHER" id="PTHR30160:SF1">
    <property type="entry name" value="LIPOPOLYSACCHARIDE 1,2-N-ACETYLGLUCOSAMINETRANSFERASE-RELATED"/>
    <property type="match status" value="1"/>
</dbReference>
<dbReference type="PANTHER" id="PTHR30160">
    <property type="entry name" value="TETRAACYLDISACCHARIDE 4'-KINASE-RELATED"/>
    <property type="match status" value="1"/>
</dbReference>
<dbReference type="Proteomes" id="UP000181790">
    <property type="component" value="Unassembled WGS sequence"/>
</dbReference>
<dbReference type="GO" id="GO:0008713">
    <property type="term" value="F:ADP-heptose-lipopolysaccharide heptosyltransferase activity"/>
    <property type="evidence" value="ECO:0007669"/>
    <property type="project" value="TreeGrafter"/>
</dbReference>
<proteinExistence type="predicted"/>
<keyword evidence="1" id="KW-0328">Glycosyltransferase</keyword>
<keyword evidence="4" id="KW-1185">Reference proteome</keyword>
<dbReference type="AlphaFoldDB" id="A0A1S2VS68"/>
<dbReference type="Gene3D" id="3.40.50.2000">
    <property type="entry name" value="Glycogen Phosphorylase B"/>
    <property type="match status" value="2"/>
</dbReference>
<dbReference type="Pfam" id="PF01075">
    <property type="entry name" value="Glyco_transf_9"/>
    <property type="match status" value="1"/>
</dbReference>
<organism evidence="3 4">
    <name type="scientific">Arsenicibacter rosenii</name>
    <dbReference type="NCBI Taxonomy" id="1750698"/>
    <lineage>
        <taxon>Bacteria</taxon>
        <taxon>Pseudomonadati</taxon>
        <taxon>Bacteroidota</taxon>
        <taxon>Cytophagia</taxon>
        <taxon>Cytophagales</taxon>
        <taxon>Spirosomataceae</taxon>
        <taxon>Arsenicibacter</taxon>
    </lineage>
</organism>
<reference evidence="3 4" key="1">
    <citation type="submission" date="2016-10" db="EMBL/GenBank/DDBJ databases">
        <title>Arsenicibacter rosenii gen. nov., sp. nov., an efficient arsenic-methylating bacterium isolated from an arsenic-contaminated paddy soil.</title>
        <authorList>
            <person name="Huang K."/>
        </authorList>
    </citation>
    <scope>NUCLEOTIDE SEQUENCE [LARGE SCALE GENOMIC DNA]</scope>
    <source>
        <strain evidence="3 4">SM-1</strain>
    </source>
</reference>